<feature type="region of interest" description="Disordered" evidence="1">
    <location>
        <begin position="136"/>
        <end position="227"/>
    </location>
</feature>
<proteinExistence type="predicted"/>
<protein>
    <submittedName>
        <fullName evidence="2">Uncharacterized protein</fullName>
    </submittedName>
</protein>
<gene>
    <name evidence="2" type="ORF">D9613_000231</name>
</gene>
<comment type="caution">
    <text evidence="2">The sequence shown here is derived from an EMBL/GenBank/DDBJ whole genome shotgun (WGS) entry which is preliminary data.</text>
</comment>
<name>A0A8H4QZR5_9AGAR</name>
<evidence type="ECO:0000256" key="1">
    <source>
        <dbReference type="SAM" id="MobiDB-lite"/>
    </source>
</evidence>
<organism evidence="2 3">
    <name type="scientific">Agrocybe pediades</name>
    <dbReference type="NCBI Taxonomy" id="84607"/>
    <lineage>
        <taxon>Eukaryota</taxon>
        <taxon>Fungi</taxon>
        <taxon>Dikarya</taxon>
        <taxon>Basidiomycota</taxon>
        <taxon>Agaricomycotina</taxon>
        <taxon>Agaricomycetes</taxon>
        <taxon>Agaricomycetidae</taxon>
        <taxon>Agaricales</taxon>
        <taxon>Agaricineae</taxon>
        <taxon>Strophariaceae</taxon>
        <taxon>Agrocybe</taxon>
    </lineage>
</organism>
<feature type="compositionally biased region" description="Low complexity" evidence="1">
    <location>
        <begin position="143"/>
        <end position="157"/>
    </location>
</feature>
<keyword evidence="3" id="KW-1185">Reference proteome</keyword>
<reference evidence="2 3" key="1">
    <citation type="submission" date="2019-12" db="EMBL/GenBank/DDBJ databases">
        <authorList>
            <person name="Floudas D."/>
            <person name="Bentzer J."/>
            <person name="Ahren D."/>
            <person name="Johansson T."/>
            <person name="Persson P."/>
            <person name="Tunlid A."/>
        </authorList>
    </citation>
    <scope>NUCLEOTIDE SEQUENCE [LARGE SCALE GENOMIC DNA]</scope>
    <source>
        <strain evidence="2 3">CBS 102.39</strain>
    </source>
</reference>
<dbReference type="AlphaFoldDB" id="A0A8H4QZR5"/>
<evidence type="ECO:0000313" key="3">
    <source>
        <dbReference type="Proteomes" id="UP000521872"/>
    </source>
</evidence>
<evidence type="ECO:0000313" key="2">
    <source>
        <dbReference type="EMBL" id="KAF4620645.1"/>
    </source>
</evidence>
<sequence length="398" mass="43136">MSDVSQSPTRSTTIPQSEYADSLLLNNFTLDTFPREMKEKFIAEDTIYISVLDAGAMAGIDLSEQKAKDRGLSKNHWTGYVLTPGNRSEQWQTSFAMNTFPPEVGSMKGQYAGSSRDGESISNHYFSDVGSVSKPPLLGSDNSSAVPTSAPASPTFSNFPTSPVGIGKPDDQSAPAFSDAGSSAGKPDVQQAPLSSSIGGGSSDEHSPPVFSDAGSQAAPPKIASGDGGYIDQLAQGRSIPGRFEIKVRARTMASNSAIVVFAFKVAPKTTLGALLDVVKDEKMIPFKFRMVGFSYAGCRDFMSQLILQWMKKGIMLNTSGRVSYGRFSSLINVHPLDIFCWRYTRPTATANLTDSDNDDRTQVRATSRSPNNVDRGIWDNPEYVHIFDERINYVQDA</sequence>
<accession>A0A8H4QZR5</accession>
<dbReference type="EMBL" id="JAACJL010000015">
    <property type="protein sequence ID" value="KAF4620645.1"/>
    <property type="molecule type" value="Genomic_DNA"/>
</dbReference>
<dbReference type="Proteomes" id="UP000521872">
    <property type="component" value="Unassembled WGS sequence"/>
</dbReference>